<name>A0AA87ZH89_FICCA</name>
<dbReference type="Proteomes" id="UP001187192">
    <property type="component" value="Unassembled WGS sequence"/>
</dbReference>
<gene>
    <name evidence="1" type="ORF">TIFTF001_003401</name>
</gene>
<comment type="caution">
    <text evidence="1">The sequence shown here is derived from an EMBL/GenBank/DDBJ whole genome shotgun (WGS) entry which is preliminary data.</text>
</comment>
<dbReference type="Gramene" id="FCD_00004901-RA">
    <property type="protein sequence ID" value="FCD_00004901-RA:cds"/>
    <property type="gene ID" value="FCD_00004901"/>
</dbReference>
<dbReference type="AlphaFoldDB" id="A0AA87ZH89"/>
<proteinExistence type="predicted"/>
<accession>A0AA87ZH89</accession>
<evidence type="ECO:0000313" key="2">
    <source>
        <dbReference type="Proteomes" id="UP001187192"/>
    </source>
</evidence>
<sequence length="123" mass="13837">MVDATMLDSLSTAQLVFEFYCVRRFGKDRLIGTCRVWLGSLENYCRSRYWEGMMETFRAFQVRRPNGDPDQGVLNIGIMILDGFLSQVISVQVMGIALAVDYKKLITGRTTGVGEKVCTIAIL</sequence>
<evidence type="ECO:0000313" key="1">
    <source>
        <dbReference type="EMBL" id="GMN31785.1"/>
    </source>
</evidence>
<dbReference type="EMBL" id="BTGU01000003">
    <property type="protein sequence ID" value="GMN31785.1"/>
    <property type="molecule type" value="Genomic_DNA"/>
</dbReference>
<keyword evidence="2" id="KW-1185">Reference proteome</keyword>
<protein>
    <submittedName>
        <fullName evidence="1">Uncharacterized protein</fullName>
    </submittedName>
</protein>
<reference evidence="1" key="1">
    <citation type="submission" date="2023-07" db="EMBL/GenBank/DDBJ databases">
        <title>draft genome sequence of fig (Ficus carica).</title>
        <authorList>
            <person name="Takahashi T."/>
            <person name="Nishimura K."/>
        </authorList>
    </citation>
    <scope>NUCLEOTIDE SEQUENCE</scope>
</reference>
<organism evidence="1 2">
    <name type="scientific">Ficus carica</name>
    <name type="common">Common fig</name>
    <dbReference type="NCBI Taxonomy" id="3494"/>
    <lineage>
        <taxon>Eukaryota</taxon>
        <taxon>Viridiplantae</taxon>
        <taxon>Streptophyta</taxon>
        <taxon>Embryophyta</taxon>
        <taxon>Tracheophyta</taxon>
        <taxon>Spermatophyta</taxon>
        <taxon>Magnoliopsida</taxon>
        <taxon>eudicotyledons</taxon>
        <taxon>Gunneridae</taxon>
        <taxon>Pentapetalae</taxon>
        <taxon>rosids</taxon>
        <taxon>fabids</taxon>
        <taxon>Rosales</taxon>
        <taxon>Moraceae</taxon>
        <taxon>Ficeae</taxon>
        <taxon>Ficus</taxon>
    </lineage>
</organism>